<dbReference type="SUPFAM" id="SSF54495">
    <property type="entry name" value="UBC-like"/>
    <property type="match status" value="1"/>
</dbReference>
<reference evidence="3" key="2">
    <citation type="submission" date="2020-05" db="UniProtKB">
        <authorList>
            <consortium name="EnsemblMetazoa"/>
        </authorList>
    </citation>
    <scope>IDENTIFICATION</scope>
</reference>
<dbReference type="STRING" id="74873.A0A084WIN2"/>
<proteinExistence type="predicted"/>
<dbReference type="Pfam" id="PF06544">
    <property type="entry name" value="Prp3_C"/>
    <property type="match status" value="1"/>
</dbReference>
<dbReference type="InterPro" id="IPR010541">
    <property type="entry name" value="Prp3_C"/>
</dbReference>
<dbReference type="Proteomes" id="UP000030765">
    <property type="component" value="Unassembled WGS sequence"/>
</dbReference>
<evidence type="ECO:0000313" key="3">
    <source>
        <dbReference type="EnsemblMetazoa" id="ASIC018127-PA"/>
    </source>
</evidence>
<dbReference type="Gene3D" id="3.10.110.10">
    <property type="entry name" value="Ubiquitin Conjugating Enzyme"/>
    <property type="match status" value="1"/>
</dbReference>
<dbReference type="PIRSF" id="PIRSF038021">
    <property type="entry name" value="UCP038021_RWDD2"/>
    <property type="match status" value="1"/>
</dbReference>
<reference evidence="2 4" key="1">
    <citation type="journal article" date="2014" name="BMC Genomics">
        <title>Genome sequence of Anopheles sinensis provides insight into genetics basis of mosquito competence for malaria parasites.</title>
        <authorList>
            <person name="Zhou D."/>
            <person name="Zhang D."/>
            <person name="Ding G."/>
            <person name="Shi L."/>
            <person name="Hou Q."/>
            <person name="Ye Y."/>
            <person name="Xu Y."/>
            <person name="Zhou H."/>
            <person name="Xiong C."/>
            <person name="Li S."/>
            <person name="Yu J."/>
            <person name="Hong S."/>
            <person name="Yu X."/>
            <person name="Zou P."/>
            <person name="Chen C."/>
            <person name="Chang X."/>
            <person name="Wang W."/>
            <person name="Lv Y."/>
            <person name="Sun Y."/>
            <person name="Ma L."/>
            <person name="Shen B."/>
            <person name="Zhu C."/>
        </authorList>
    </citation>
    <scope>NUCLEOTIDE SEQUENCE [LARGE SCALE GENOMIC DNA]</scope>
</reference>
<dbReference type="VEuPathDB" id="VectorBase:ASIS020179"/>
<dbReference type="InterPro" id="IPR017359">
    <property type="entry name" value="Phi-like"/>
</dbReference>
<dbReference type="InterPro" id="IPR006575">
    <property type="entry name" value="RWD_dom"/>
</dbReference>
<evidence type="ECO:0000259" key="1">
    <source>
        <dbReference type="PROSITE" id="PS50908"/>
    </source>
</evidence>
<feature type="domain" description="RWD" evidence="1">
    <location>
        <begin position="24"/>
        <end position="146"/>
    </location>
</feature>
<gene>
    <name evidence="2" type="ORF">ZHAS_00018127</name>
</gene>
<dbReference type="PANTHER" id="PTHR15955">
    <property type="entry name" value="RWD DOMAIN CONTAINING PROTEIN 2"/>
    <property type="match status" value="1"/>
</dbReference>
<accession>A0A084WIN2</accession>
<protein>
    <submittedName>
        <fullName evidence="2">AGAP011898-PA-like protein</fullName>
    </submittedName>
    <submittedName>
        <fullName evidence="3">RWD domain-containing protein</fullName>
    </submittedName>
</protein>
<dbReference type="OMA" id="RENCEEF"/>
<dbReference type="EMBL" id="KE525347">
    <property type="protein sequence ID" value="KFB50076.1"/>
    <property type="molecule type" value="Genomic_DNA"/>
</dbReference>
<dbReference type="EnsemblMetazoa" id="ASIC018127-RA">
    <property type="protein sequence ID" value="ASIC018127-PA"/>
    <property type="gene ID" value="ASIC018127"/>
</dbReference>
<dbReference type="PROSITE" id="PS50908">
    <property type="entry name" value="RWD"/>
    <property type="match status" value="1"/>
</dbReference>
<dbReference type="CDD" id="cd24163">
    <property type="entry name" value="RWDD2_C"/>
    <property type="match status" value="1"/>
</dbReference>
<name>A0A084WIN2_ANOSI</name>
<evidence type="ECO:0000313" key="4">
    <source>
        <dbReference type="Proteomes" id="UP000030765"/>
    </source>
</evidence>
<dbReference type="PANTHER" id="PTHR15955:SF8">
    <property type="entry name" value="RWD DOMAIN-CONTAINING PROTEIN 2B-RELATED"/>
    <property type="match status" value="1"/>
</dbReference>
<organism evidence="2">
    <name type="scientific">Anopheles sinensis</name>
    <name type="common">Mosquito</name>
    <dbReference type="NCBI Taxonomy" id="74873"/>
    <lineage>
        <taxon>Eukaryota</taxon>
        <taxon>Metazoa</taxon>
        <taxon>Ecdysozoa</taxon>
        <taxon>Arthropoda</taxon>
        <taxon>Hexapoda</taxon>
        <taxon>Insecta</taxon>
        <taxon>Pterygota</taxon>
        <taxon>Neoptera</taxon>
        <taxon>Endopterygota</taxon>
        <taxon>Diptera</taxon>
        <taxon>Nematocera</taxon>
        <taxon>Culicoidea</taxon>
        <taxon>Culicidae</taxon>
        <taxon>Anophelinae</taxon>
        <taxon>Anopheles</taxon>
    </lineage>
</organism>
<dbReference type="AlphaFoldDB" id="A0A084WIN2"/>
<dbReference type="VEuPathDB" id="VectorBase:ASIC018127"/>
<dbReference type="Pfam" id="PF05773">
    <property type="entry name" value="RWD"/>
    <property type="match status" value="1"/>
</dbReference>
<dbReference type="OrthoDB" id="432412at2759"/>
<evidence type="ECO:0000313" key="2">
    <source>
        <dbReference type="EMBL" id="KFB50076.1"/>
    </source>
</evidence>
<sequence length="347" mass="40063">MEGNNEEEEVQQSLLVKNLQKQLEEFQMLSAIFCTPGELEVDDYGCIENLTSFTNGEKVNLTTKLDYRLNLPLLAGEKVQILVELPHLYPSLEIPRIVVRSAAIQRDQERMLTERIEQYISEEVIERDEPYVYQVTCWIQESLEELLRTTTEKRDTEPNGSSKGKSFTEKEATVFERLWIYSHHLKSKNKRQKIIKTARDLDLTGFSRPGKPAIICVEGNQHDTQEFWRIIKALKWQKIQIKLNETSGTDTTNDFGALRHFSAGFHEELFCETDDDEDLPMSMSLFMNCISLNGRVCIRVGIVSFSSGSMAIARVLLPFVCKTVYSLCNDCFQFITIDIYIVRQILY</sequence>
<dbReference type="InterPro" id="IPR059181">
    <property type="entry name" value="RWDD2A-B_C"/>
</dbReference>
<dbReference type="CDD" id="cd23829">
    <property type="entry name" value="RWD_RWDD2"/>
    <property type="match status" value="1"/>
</dbReference>
<dbReference type="InterPro" id="IPR016135">
    <property type="entry name" value="UBQ-conjugating_enzyme/RWD"/>
</dbReference>
<dbReference type="EMBL" id="ATLV01023941">
    <property type="status" value="NOT_ANNOTATED_CDS"/>
    <property type="molecule type" value="Genomic_DNA"/>
</dbReference>
<keyword evidence="4" id="KW-1185">Reference proteome</keyword>